<gene>
    <name evidence="1" type="ORF">METZ01_LOCUS110536</name>
</gene>
<organism evidence="1">
    <name type="scientific">marine metagenome</name>
    <dbReference type="NCBI Taxonomy" id="408172"/>
    <lineage>
        <taxon>unclassified sequences</taxon>
        <taxon>metagenomes</taxon>
        <taxon>ecological metagenomes</taxon>
    </lineage>
</organism>
<sequence>MLEGIICPVCETTLEELDLRASLSCISCKTDLRDRKFLDFLEYLMANGIVENLDFFDVEVYSEDIERLAPEDEEEVDPSKFEKRKETFSLYENEMVRQQSEDEEKYKEPTYEEFKGLDEDWEDFNQDGFKGY</sequence>
<protein>
    <submittedName>
        <fullName evidence="1">Uncharacterized protein</fullName>
    </submittedName>
</protein>
<name>A0A381WZC7_9ZZZZ</name>
<evidence type="ECO:0000313" key="1">
    <source>
        <dbReference type="EMBL" id="SVA57682.1"/>
    </source>
</evidence>
<accession>A0A381WZC7</accession>
<dbReference type="AlphaFoldDB" id="A0A381WZC7"/>
<dbReference type="EMBL" id="UINC01013331">
    <property type="protein sequence ID" value="SVA57682.1"/>
    <property type="molecule type" value="Genomic_DNA"/>
</dbReference>
<proteinExistence type="predicted"/>
<reference evidence="1" key="1">
    <citation type="submission" date="2018-05" db="EMBL/GenBank/DDBJ databases">
        <authorList>
            <person name="Lanie J.A."/>
            <person name="Ng W.-L."/>
            <person name="Kazmierczak K.M."/>
            <person name="Andrzejewski T.M."/>
            <person name="Davidsen T.M."/>
            <person name="Wayne K.J."/>
            <person name="Tettelin H."/>
            <person name="Glass J.I."/>
            <person name="Rusch D."/>
            <person name="Podicherti R."/>
            <person name="Tsui H.-C.T."/>
            <person name="Winkler M.E."/>
        </authorList>
    </citation>
    <scope>NUCLEOTIDE SEQUENCE</scope>
</reference>